<gene>
    <name evidence="2" type="ORF">QYM36_002060</name>
</gene>
<keyword evidence="1" id="KW-0472">Membrane</keyword>
<keyword evidence="1" id="KW-0812">Transmembrane</keyword>
<evidence type="ECO:0000256" key="1">
    <source>
        <dbReference type="SAM" id="Phobius"/>
    </source>
</evidence>
<proteinExistence type="predicted"/>
<keyword evidence="1" id="KW-1133">Transmembrane helix</keyword>
<dbReference type="Proteomes" id="UP001187531">
    <property type="component" value="Unassembled WGS sequence"/>
</dbReference>
<evidence type="ECO:0000313" key="2">
    <source>
        <dbReference type="EMBL" id="KAK2723584.1"/>
    </source>
</evidence>
<dbReference type="EMBL" id="JAVRJZ010000004">
    <property type="protein sequence ID" value="KAK2723584.1"/>
    <property type="molecule type" value="Genomic_DNA"/>
</dbReference>
<evidence type="ECO:0000313" key="3">
    <source>
        <dbReference type="Proteomes" id="UP001187531"/>
    </source>
</evidence>
<protein>
    <submittedName>
        <fullName evidence="2">Uncharacterized protein</fullName>
    </submittedName>
</protein>
<dbReference type="AlphaFoldDB" id="A0AA88LEK5"/>
<comment type="caution">
    <text evidence="2">The sequence shown here is derived from an EMBL/GenBank/DDBJ whole genome shotgun (WGS) entry which is preliminary data.</text>
</comment>
<sequence length="169" mass="19044">MSLREDSVPVDGNYSERSQGSFTYQPLIVVPPIFPHYENSPIPKLLAPIPMTERLLPIIPVTVALVIVAAVVIVPLTIGIVSGVARILRGKTKNEQKRPGFYGYQNYSKKYKSTAYPVRLYKKDEYADRQRKHISRQLSIRPSSLLDFSDTGTESLMESFNLNDGPFDL</sequence>
<keyword evidence="3" id="KW-1185">Reference proteome</keyword>
<reference evidence="2" key="1">
    <citation type="submission" date="2023-07" db="EMBL/GenBank/DDBJ databases">
        <title>Chromosome-level genome assembly of Artemia franciscana.</title>
        <authorList>
            <person name="Jo E."/>
        </authorList>
    </citation>
    <scope>NUCLEOTIDE SEQUENCE</scope>
    <source>
        <tissue evidence="2">Whole body</tissue>
    </source>
</reference>
<feature type="transmembrane region" description="Helical" evidence="1">
    <location>
        <begin position="58"/>
        <end position="88"/>
    </location>
</feature>
<name>A0AA88LEK5_ARTSF</name>
<accession>A0AA88LEK5</accession>
<organism evidence="2 3">
    <name type="scientific">Artemia franciscana</name>
    <name type="common">Brine shrimp</name>
    <name type="synonym">Artemia sanfranciscana</name>
    <dbReference type="NCBI Taxonomy" id="6661"/>
    <lineage>
        <taxon>Eukaryota</taxon>
        <taxon>Metazoa</taxon>
        <taxon>Ecdysozoa</taxon>
        <taxon>Arthropoda</taxon>
        <taxon>Crustacea</taxon>
        <taxon>Branchiopoda</taxon>
        <taxon>Anostraca</taxon>
        <taxon>Artemiidae</taxon>
        <taxon>Artemia</taxon>
    </lineage>
</organism>